<dbReference type="EMBL" id="CAJNOH010000005">
    <property type="protein sequence ID" value="CAF0731626.1"/>
    <property type="molecule type" value="Genomic_DNA"/>
</dbReference>
<dbReference type="GO" id="GO:0061630">
    <property type="term" value="F:ubiquitin protein ligase activity"/>
    <property type="evidence" value="ECO:0007669"/>
    <property type="project" value="TreeGrafter"/>
</dbReference>
<dbReference type="EMBL" id="CAJNOT010000002">
    <property type="protein sequence ID" value="CAF0756983.1"/>
    <property type="molecule type" value="Genomic_DNA"/>
</dbReference>
<dbReference type="Gene3D" id="3.30.40.10">
    <property type="entry name" value="Zinc/RING finger domain, C3HC4 (zinc finger)"/>
    <property type="match status" value="1"/>
</dbReference>
<evidence type="ECO:0000313" key="14">
    <source>
        <dbReference type="EMBL" id="CAF3625764.1"/>
    </source>
</evidence>
<evidence type="ECO:0000313" key="10">
    <source>
        <dbReference type="EMBL" id="CAF0731875.1"/>
    </source>
</evidence>
<keyword evidence="2 4" id="KW-0863">Zinc-finger</keyword>
<name>A0A818PJQ2_9BILA</name>
<dbReference type="InterPro" id="IPR017907">
    <property type="entry name" value="Znf_RING_CS"/>
</dbReference>
<evidence type="ECO:0000313" key="13">
    <source>
        <dbReference type="EMBL" id="CAF3568445.1"/>
    </source>
</evidence>
<dbReference type="InterPro" id="IPR027370">
    <property type="entry name" value="Znf-RING_euk"/>
</dbReference>
<evidence type="ECO:0000313" key="9">
    <source>
        <dbReference type="EMBL" id="CAF0731626.1"/>
    </source>
</evidence>
<evidence type="ECO:0000313" key="11">
    <source>
        <dbReference type="EMBL" id="CAF0756983.1"/>
    </source>
</evidence>
<dbReference type="Proteomes" id="UP000663854">
    <property type="component" value="Unassembled WGS sequence"/>
</dbReference>
<dbReference type="PANTHER" id="PTHR46016:SF1">
    <property type="entry name" value="RING-TYPE DOMAIN-CONTAINING PROTEIN"/>
    <property type="match status" value="1"/>
</dbReference>
<dbReference type="Proteomes" id="UP000663874">
    <property type="component" value="Unassembled WGS sequence"/>
</dbReference>
<dbReference type="GO" id="GO:0008270">
    <property type="term" value="F:zinc ion binding"/>
    <property type="evidence" value="ECO:0007669"/>
    <property type="project" value="UniProtKB-KW"/>
</dbReference>
<dbReference type="Pfam" id="PF13445">
    <property type="entry name" value="zf-RING_UBOX"/>
    <property type="match status" value="1"/>
</dbReference>
<dbReference type="InterPro" id="IPR013087">
    <property type="entry name" value="Znf_C2H2_type"/>
</dbReference>
<dbReference type="InterPro" id="IPR001841">
    <property type="entry name" value="Znf_RING"/>
</dbReference>
<protein>
    <recommendedName>
        <fullName evidence="18">RING-type E3 ubiquitin transferase</fullName>
    </recommendedName>
</protein>
<dbReference type="Proteomes" id="UP000663882">
    <property type="component" value="Unassembled WGS sequence"/>
</dbReference>
<dbReference type="Proteomes" id="UP000663864">
    <property type="component" value="Unassembled WGS sequence"/>
</dbReference>
<dbReference type="AlphaFoldDB" id="A0A818PJQ2"/>
<evidence type="ECO:0008006" key="18">
    <source>
        <dbReference type="Google" id="ProtNLM"/>
    </source>
</evidence>
<sequence>MASAPIELGDFTCSICREIFENPVSLSCLHSYCQSCLSGLKKPPPSPSLPNTLSNPVPPTSTTGSLIYRPKFYETNQCFVCAVCRTESFGYSDCRDLEVDLKTLEGLCPHCSKPFMLCNLRKHVENCTPPKRNVGVDDIRKLFTTDFLQKLSQPQTEALEKARAGDNRSTFQCPYCSRANFTVEHLCEHIEESHLDDDPRRVCPICASMPWGNSSIVSTNVYQHILGRHRFNYETYVNYDQDEDTMIAEAVERSMFNH</sequence>
<dbReference type="PROSITE" id="PS50089">
    <property type="entry name" value="ZF_RING_2"/>
    <property type="match status" value="1"/>
</dbReference>
<evidence type="ECO:0000256" key="4">
    <source>
        <dbReference type="PROSITE-ProRule" id="PRU00042"/>
    </source>
</evidence>
<dbReference type="EMBL" id="CAJOBE010000345">
    <property type="protein sequence ID" value="CAF3625764.1"/>
    <property type="molecule type" value="Genomic_DNA"/>
</dbReference>
<reference evidence="14" key="1">
    <citation type="submission" date="2021-02" db="EMBL/GenBank/DDBJ databases">
        <authorList>
            <person name="Nowell W R."/>
        </authorList>
    </citation>
    <scope>NUCLEOTIDE SEQUENCE</scope>
</reference>
<proteinExistence type="predicted"/>
<feature type="domain" description="RING-type" evidence="5">
    <location>
        <begin position="13"/>
        <end position="85"/>
    </location>
</feature>
<dbReference type="InterPro" id="IPR051438">
    <property type="entry name" value="RNF_E3_ubiq-protein_ligase"/>
</dbReference>
<dbReference type="EMBL" id="CAJOAX010000330">
    <property type="protein sequence ID" value="CAF3568445.1"/>
    <property type="molecule type" value="Genomic_DNA"/>
</dbReference>
<dbReference type="Proteomes" id="UP000663889">
    <property type="component" value="Unassembled WGS sequence"/>
</dbReference>
<gene>
    <name evidence="14" type="ORF">FNK824_LOCUS4650</name>
    <name evidence="15" type="ORF">JBS370_LOCUS6545</name>
    <name evidence="8" type="ORF">JXQ802_LOCUS134</name>
    <name evidence="7" type="ORF">JXQ802_LOCUS29</name>
    <name evidence="13" type="ORF">OTI717_LOCUS5178</name>
    <name evidence="9" type="ORF">PYM288_LOCUS990</name>
    <name evidence="10" type="ORF">RFH988_LOCUS163</name>
    <name evidence="12" type="ORF">SEV965_LOCUS194</name>
    <name evidence="11" type="ORF">ZHD862_LOCUS125</name>
</gene>
<dbReference type="InterPro" id="IPR013083">
    <property type="entry name" value="Znf_RING/FYVE/PHD"/>
</dbReference>
<evidence type="ECO:0000313" key="16">
    <source>
        <dbReference type="Proteomes" id="UP000663870"/>
    </source>
</evidence>
<dbReference type="GO" id="GO:0006511">
    <property type="term" value="P:ubiquitin-dependent protein catabolic process"/>
    <property type="evidence" value="ECO:0007669"/>
    <property type="project" value="TreeGrafter"/>
</dbReference>
<dbReference type="EMBL" id="CAJOBD010000364">
    <property type="protein sequence ID" value="CAF3654503.1"/>
    <property type="molecule type" value="Genomic_DNA"/>
</dbReference>
<dbReference type="EMBL" id="CAJNOU010000003">
    <property type="protein sequence ID" value="CAF0791920.1"/>
    <property type="molecule type" value="Genomic_DNA"/>
</dbReference>
<comment type="caution">
    <text evidence="14">The sequence shown here is derived from an EMBL/GenBank/DDBJ whole genome shotgun (WGS) entry which is preliminary data.</text>
</comment>
<dbReference type="Proteomes" id="UP000663823">
    <property type="component" value="Unassembled WGS sequence"/>
</dbReference>
<evidence type="ECO:0000313" key="7">
    <source>
        <dbReference type="EMBL" id="CAF0724543.1"/>
    </source>
</evidence>
<dbReference type="OrthoDB" id="6270329at2759"/>
<dbReference type="InterPro" id="IPR008598">
    <property type="entry name" value="Di19_Zn-bd"/>
</dbReference>
<keyword evidence="1" id="KW-0479">Metal-binding</keyword>
<evidence type="ECO:0000256" key="2">
    <source>
        <dbReference type="ARBA" id="ARBA00022771"/>
    </source>
</evidence>
<dbReference type="SMART" id="SM00184">
    <property type="entry name" value="RING"/>
    <property type="match status" value="1"/>
</dbReference>
<dbReference type="PROSITE" id="PS00518">
    <property type="entry name" value="ZF_RING_1"/>
    <property type="match status" value="1"/>
</dbReference>
<evidence type="ECO:0000313" key="12">
    <source>
        <dbReference type="EMBL" id="CAF0791920.1"/>
    </source>
</evidence>
<dbReference type="Proteomes" id="UP000663870">
    <property type="component" value="Unassembled WGS sequence"/>
</dbReference>
<dbReference type="EMBL" id="CAJNOL010000002">
    <property type="protein sequence ID" value="CAF0725988.1"/>
    <property type="molecule type" value="Genomic_DNA"/>
</dbReference>
<dbReference type="PROSITE" id="PS50157">
    <property type="entry name" value="ZINC_FINGER_C2H2_2"/>
    <property type="match status" value="1"/>
</dbReference>
<dbReference type="PANTHER" id="PTHR46016">
    <property type="entry name" value="ZINC FINGER, RING/FYVE/PHD-TYPE"/>
    <property type="match status" value="1"/>
</dbReference>
<dbReference type="GO" id="GO:0000209">
    <property type="term" value="P:protein polyubiquitination"/>
    <property type="evidence" value="ECO:0007669"/>
    <property type="project" value="TreeGrafter"/>
</dbReference>
<feature type="domain" description="C2H2-type" evidence="6">
    <location>
        <begin position="171"/>
        <end position="199"/>
    </location>
</feature>
<evidence type="ECO:0000256" key="3">
    <source>
        <dbReference type="ARBA" id="ARBA00022833"/>
    </source>
</evidence>
<evidence type="ECO:0000313" key="17">
    <source>
        <dbReference type="Proteomes" id="UP000663874"/>
    </source>
</evidence>
<dbReference type="SUPFAM" id="SSF57850">
    <property type="entry name" value="RING/U-box"/>
    <property type="match status" value="1"/>
</dbReference>
<dbReference type="Pfam" id="PF05605">
    <property type="entry name" value="zf-Di19"/>
    <property type="match status" value="1"/>
</dbReference>
<evidence type="ECO:0000259" key="5">
    <source>
        <dbReference type="PROSITE" id="PS50089"/>
    </source>
</evidence>
<evidence type="ECO:0000259" key="6">
    <source>
        <dbReference type="PROSITE" id="PS50157"/>
    </source>
</evidence>
<dbReference type="EMBL" id="CAJNOL010000001">
    <property type="protein sequence ID" value="CAF0724543.1"/>
    <property type="molecule type" value="Genomic_DNA"/>
</dbReference>
<accession>A0A818PJQ2</accession>
<dbReference type="EMBL" id="CAJNOO010000003">
    <property type="protein sequence ID" value="CAF0731875.1"/>
    <property type="molecule type" value="Genomic_DNA"/>
</dbReference>
<keyword evidence="3" id="KW-0862">Zinc</keyword>
<evidence type="ECO:0000313" key="15">
    <source>
        <dbReference type="EMBL" id="CAF3654503.1"/>
    </source>
</evidence>
<organism evidence="14 17">
    <name type="scientific">Rotaria sordida</name>
    <dbReference type="NCBI Taxonomy" id="392033"/>
    <lineage>
        <taxon>Eukaryota</taxon>
        <taxon>Metazoa</taxon>
        <taxon>Spiralia</taxon>
        <taxon>Gnathifera</taxon>
        <taxon>Rotifera</taxon>
        <taxon>Eurotatoria</taxon>
        <taxon>Bdelloidea</taxon>
        <taxon>Philodinida</taxon>
        <taxon>Philodinidae</taxon>
        <taxon>Rotaria</taxon>
    </lineage>
</organism>
<evidence type="ECO:0000313" key="8">
    <source>
        <dbReference type="EMBL" id="CAF0725988.1"/>
    </source>
</evidence>
<evidence type="ECO:0000256" key="1">
    <source>
        <dbReference type="ARBA" id="ARBA00022723"/>
    </source>
</evidence>
<dbReference type="Proteomes" id="UP000663836">
    <property type="component" value="Unassembled WGS sequence"/>
</dbReference>
<keyword evidence="16" id="KW-1185">Reference proteome</keyword>